<dbReference type="InterPro" id="IPR001584">
    <property type="entry name" value="Integrase_cat-core"/>
</dbReference>
<protein>
    <submittedName>
        <fullName evidence="4">IS3 family transposase</fullName>
    </submittedName>
</protein>
<dbReference type="Pfam" id="PF01527">
    <property type="entry name" value="HTH_Tnp_1"/>
    <property type="match status" value="1"/>
</dbReference>
<dbReference type="InterPro" id="IPR002514">
    <property type="entry name" value="Transposase_8"/>
</dbReference>
<evidence type="ECO:0000313" key="6">
    <source>
        <dbReference type="Proteomes" id="UP001230339"/>
    </source>
</evidence>
<evidence type="ECO:0000313" key="5">
    <source>
        <dbReference type="EMBL" id="WLH14345.1"/>
    </source>
</evidence>
<comment type="similarity">
    <text evidence="1">Belongs to the transposase 8 family.</text>
</comment>
<dbReference type="PANTHER" id="PTHR46889:SF4">
    <property type="entry name" value="TRANSPOSASE INSO FOR INSERTION SEQUENCE ELEMENT IS911B-RELATED"/>
    <property type="match status" value="1"/>
</dbReference>
<dbReference type="PANTHER" id="PTHR46889">
    <property type="entry name" value="TRANSPOSASE INSF FOR INSERTION SEQUENCE IS3B-RELATED"/>
    <property type="match status" value="1"/>
</dbReference>
<evidence type="ECO:0000313" key="4">
    <source>
        <dbReference type="EMBL" id="WLH11680.1"/>
    </source>
</evidence>
<dbReference type="InterPro" id="IPR036397">
    <property type="entry name" value="RNaseH_sf"/>
</dbReference>
<proteinExistence type="inferred from homology"/>
<dbReference type="EMBL" id="CP117449">
    <property type="protein sequence ID" value="WLH11680.1"/>
    <property type="molecule type" value="Genomic_DNA"/>
</dbReference>
<keyword evidence="6" id="KW-1185">Reference proteome</keyword>
<evidence type="ECO:0000256" key="2">
    <source>
        <dbReference type="SAM" id="Coils"/>
    </source>
</evidence>
<dbReference type="SUPFAM" id="SSF46689">
    <property type="entry name" value="Homeodomain-like"/>
    <property type="match status" value="1"/>
</dbReference>
<evidence type="ECO:0000259" key="3">
    <source>
        <dbReference type="PROSITE" id="PS50994"/>
    </source>
</evidence>
<sequence>MPFYSPERKAALLKMMLPPLSLSAKEVARREGCSDFSLYQWRKQAAARGSQLSEKKQPIENWSAESKLTAIIETSALSELELGEYCRRMGIFPEQIAAWRNAFITNSANQPTAKKVDAAQVREDKKRIQQLERELRRKDAALAETAALLVLRKKPQCLLGERRRGQLTLLPERYLLVGWLNEAITAGARRAPACQEVGISLRTLQRWSLPSEILADGRTTTVRPIPCNALSELERQSILMLCNSKAYAHLPPSQIVPQLADEGRYLASEATFYRVLKAADQQQHRSRAKRPQHHAAPTTYAATSANQVWSWDITYLPTPIRGQFYYLYLIEDIYSRKAVGWEVYEAESGEKAAVLLQRSVTQEKCWQQPLVLHSDNGAPMKSVTLLSKMYDLGITPSRGRPRVSNDNPYSESLFRTLKYCPQWPLGGFDSLDDARVWVRDFMVWYNTVHRHSRIRFVTPAQRHEGKDNEVLARRDTVYRLARAKNPGRWSGETRNWRPVGTVYLNPERELTVTAKVA</sequence>
<keyword evidence="2" id="KW-0175">Coiled coil</keyword>
<feature type="coiled-coil region" evidence="2">
    <location>
        <begin position="114"/>
        <end position="148"/>
    </location>
</feature>
<name>A0ABY9G827_9PSED</name>
<accession>A0ABY9G827</accession>
<dbReference type="InterPro" id="IPR050900">
    <property type="entry name" value="Transposase_IS3/IS150/IS904"/>
</dbReference>
<dbReference type="EMBL" id="CP117449">
    <property type="protein sequence ID" value="WLH14345.1"/>
    <property type="molecule type" value="Genomic_DNA"/>
</dbReference>
<gene>
    <name evidence="5" type="ORF">PSH57_08500</name>
    <name evidence="4" type="ORF">PSH57_22950</name>
</gene>
<evidence type="ECO:0000256" key="1">
    <source>
        <dbReference type="ARBA" id="ARBA00009964"/>
    </source>
</evidence>
<dbReference type="RefSeq" id="WP_305388963.1">
    <property type="nucleotide sequence ID" value="NZ_CP117434.1"/>
</dbReference>
<dbReference type="InterPro" id="IPR012337">
    <property type="entry name" value="RNaseH-like_sf"/>
</dbReference>
<dbReference type="PROSITE" id="PS50994">
    <property type="entry name" value="INTEGRASE"/>
    <property type="match status" value="1"/>
</dbReference>
<feature type="domain" description="Integrase catalytic" evidence="3">
    <location>
        <begin position="293"/>
        <end position="467"/>
    </location>
</feature>
<dbReference type="SUPFAM" id="SSF53098">
    <property type="entry name" value="Ribonuclease H-like"/>
    <property type="match status" value="1"/>
</dbReference>
<organism evidence="4 6">
    <name type="scientific">Pseudomonas hefeiensis</name>
    <dbReference type="NCBI Taxonomy" id="2738125"/>
    <lineage>
        <taxon>Bacteria</taxon>
        <taxon>Pseudomonadati</taxon>
        <taxon>Pseudomonadota</taxon>
        <taxon>Gammaproteobacteria</taxon>
        <taxon>Pseudomonadales</taxon>
        <taxon>Pseudomonadaceae</taxon>
        <taxon>Pseudomonas</taxon>
    </lineage>
</organism>
<dbReference type="Pfam" id="PF00665">
    <property type="entry name" value="rve"/>
    <property type="match status" value="1"/>
</dbReference>
<dbReference type="InterPro" id="IPR048020">
    <property type="entry name" value="Transpos_IS3"/>
</dbReference>
<dbReference type="Gene3D" id="3.30.420.10">
    <property type="entry name" value="Ribonuclease H-like superfamily/Ribonuclease H"/>
    <property type="match status" value="1"/>
</dbReference>
<dbReference type="NCBIfam" id="NF033516">
    <property type="entry name" value="transpos_IS3"/>
    <property type="match status" value="1"/>
</dbReference>
<dbReference type="Proteomes" id="UP001230339">
    <property type="component" value="Chromosome"/>
</dbReference>
<reference evidence="4 6" key="1">
    <citation type="submission" date="2023-02" db="EMBL/GenBank/DDBJ databases">
        <title>Evolution of Hrp T3SS in non-pathogenic Pseudomonas fluorescens.</title>
        <authorList>
            <person name="Liao K."/>
            <person name="Wei H."/>
            <person name="Gu Y."/>
        </authorList>
    </citation>
    <scope>NUCLEOTIDE SEQUENCE [LARGE SCALE GENOMIC DNA]</scope>
    <source>
        <strain evidence="4 6">FP205</strain>
    </source>
</reference>
<dbReference type="InterPro" id="IPR009057">
    <property type="entry name" value="Homeodomain-like_sf"/>
</dbReference>